<dbReference type="AlphaFoldDB" id="A0A9P8VJ24"/>
<dbReference type="EMBL" id="JAGSXJ010000005">
    <property type="protein sequence ID" value="KAH6691733.1"/>
    <property type="molecule type" value="Genomic_DNA"/>
</dbReference>
<dbReference type="Proteomes" id="UP000770015">
    <property type="component" value="Unassembled WGS sequence"/>
</dbReference>
<name>A0A9P8VJ24_9PEZI</name>
<accession>A0A9P8VJ24</accession>
<reference evidence="3" key="1">
    <citation type="journal article" date="2021" name="Nat. Commun.">
        <title>Genetic determinants of endophytism in the Arabidopsis root mycobiome.</title>
        <authorList>
            <person name="Mesny F."/>
            <person name="Miyauchi S."/>
            <person name="Thiergart T."/>
            <person name="Pickel B."/>
            <person name="Atanasova L."/>
            <person name="Karlsson M."/>
            <person name="Huettel B."/>
            <person name="Barry K.W."/>
            <person name="Haridas S."/>
            <person name="Chen C."/>
            <person name="Bauer D."/>
            <person name="Andreopoulos W."/>
            <person name="Pangilinan J."/>
            <person name="LaButti K."/>
            <person name="Riley R."/>
            <person name="Lipzen A."/>
            <person name="Clum A."/>
            <person name="Drula E."/>
            <person name="Henrissat B."/>
            <person name="Kohler A."/>
            <person name="Grigoriev I.V."/>
            <person name="Martin F.M."/>
            <person name="Hacquard S."/>
        </authorList>
    </citation>
    <scope>NUCLEOTIDE SEQUENCE</scope>
    <source>
        <strain evidence="3">MPI-SDFR-AT-0117</strain>
    </source>
</reference>
<dbReference type="PANTHER" id="PTHR43784:SF3">
    <property type="entry name" value="GDSL FAMILY LIPASE"/>
    <property type="match status" value="1"/>
</dbReference>
<organism evidence="3 4">
    <name type="scientific">Plectosphaerella plurivora</name>
    <dbReference type="NCBI Taxonomy" id="936078"/>
    <lineage>
        <taxon>Eukaryota</taxon>
        <taxon>Fungi</taxon>
        <taxon>Dikarya</taxon>
        <taxon>Ascomycota</taxon>
        <taxon>Pezizomycotina</taxon>
        <taxon>Sordariomycetes</taxon>
        <taxon>Hypocreomycetidae</taxon>
        <taxon>Glomerellales</taxon>
        <taxon>Plectosphaerellaceae</taxon>
        <taxon>Plectosphaerella</taxon>
    </lineage>
</organism>
<dbReference type="InterPro" id="IPR013830">
    <property type="entry name" value="SGNH_hydro"/>
</dbReference>
<dbReference type="SUPFAM" id="SSF52266">
    <property type="entry name" value="SGNH hydrolase"/>
    <property type="match status" value="1"/>
</dbReference>
<dbReference type="PANTHER" id="PTHR43784">
    <property type="entry name" value="GDSL-LIKE LIPASE/ACYLHYDROLASE, PUTATIVE (AFU_ORTHOLOGUE AFUA_2G00820)-RELATED"/>
    <property type="match status" value="1"/>
</dbReference>
<feature type="domain" description="SGNH hydrolase-type esterase" evidence="2">
    <location>
        <begin position="224"/>
        <end position="416"/>
    </location>
</feature>
<evidence type="ECO:0000313" key="3">
    <source>
        <dbReference type="EMBL" id="KAH6691733.1"/>
    </source>
</evidence>
<feature type="signal peptide" evidence="1">
    <location>
        <begin position="1"/>
        <end position="25"/>
    </location>
</feature>
<dbReference type="Pfam" id="PF13472">
    <property type="entry name" value="Lipase_GDSL_2"/>
    <property type="match status" value="1"/>
</dbReference>
<evidence type="ECO:0000259" key="2">
    <source>
        <dbReference type="Pfam" id="PF13472"/>
    </source>
</evidence>
<sequence length="430" mass="45973">MLGSQGGLGAAFVAFLALSTGLVDARRSCPSEDHDWVTVWGSMPQLTELHNLPPAPFNESGRVFRDTTIRQTVKVSLATSKLRLQISNVFGGSDLSITGVSVALPEDPSQAGGSTIQASTTQTVTFSGSQSFLVPKGATFVSDPIDIEVEAESILAISIYSASGQLTNDITSHPGSRTSSWLVHGDHIDDAELQDATRSDHWFLINSLQAPFPKEDRAAAFTIVGDSLTDGRGSTTNANNRWPDRLLARLQDNASTSRIAILNQAAGGNRVLADGLGPSGVSRIDRDVLGHPGAHCALLFIGINDIGTTPPTAAAQEDIGDRLVQAYSQMATRLHARGVTVFGATLTPASGPGQDYGHPEREVTRKAVNEWIRGATVFDAIVDFDKITRDPEDESKLRAEYDDGDHLHLNPTGYQAMADGIDLEIFEKCK</sequence>
<dbReference type="OrthoDB" id="10071171at2759"/>
<comment type="caution">
    <text evidence="3">The sequence shown here is derived from an EMBL/GenBank/DDBJ whole genome shotgun (WGS) entry which is preliminary data.</text>
</comment>
<keyword evidence="1" id="KW-0732">Signal</keyword>
<evidence type="ECO:0000313" key="4">
    <source>
        <dbReference type="Proteomes" id="UP000770015"/>
    </source>
</evidence>
<dbReference type="InterPro" id="IPR036514">
    <property type="entry name" value="SGNH_hydro_sf"/>
</dbReference>
<keyword evidence="4" id="KW-1185">Reference proteome</keyword>
<dbReference type="Gene3D" id="3.40.50.1110">
    <property type="entry name" value="SGNH hydrolase"/>
    <property type="match status" value="1"/>
</dbReference>
<gene>
    <name evidence="3" type="ORF">F5X68DRAFT_229578</name>
</gene>
<proteinExistence type="predicted"/>
<dbReference type="InterPro" id="IPR053140">
    <property type="entry name" value="GDSL_Rv0518-like"/>
</dbReference>
<protein>
    <submittedName>
        <fullName evidence="3">Lipolytic enzyme</fullName>
    </submittedName>
</protein>
<feature type="chain" id="PRO_5040207072" evidence="1">
    <location>
        <begin position="26"/>
        <end position="430"/>
    </location>
</feature>
<dbReference type="CDD" id="cd01830">
    <property type="entry name" value="XynE_like"/>
    <property type="match status" value="1"/>
</dbReference>
<evidence type="ECO:0000256" key="1">
    <source>
        <dbReference type="SAM" id="SignalP"/>
    </source>
</evidence>